<dbReference type="InterPro" id="IPR007160">
    <property type="entry name" value="DUF362"/>
</dbReference>
<dbReference type="Pfam" id="PF13237">
    <property type="entry name" value="Fer4_10"/>
    <property type="match status" value="1"/>
</dbReference>
<evidence type="ECO:0000313" key="9">
    <source>
        <dbReference type="Proteomes" id="UP001298681"/>
    </source>
</evidence>
<evidence type="ECO:0000256" key="3">
    <source>
        <dbReference type="ARBA" id="ARBA00022485"/>
    </source>
</evidence>
<feature type="domain" description="4Fe-4S ferredoxin-type" evidence="7">
    <location>
        <begin position="320"/>
        <end position="349"/>
    </location>
</feature>
<dbReference type="Pfam" id="PF04015">
    <property type="entry name" value="DUF362"/>
    <property type="match status" value="1"/>
</dbReference>
<evidence type="ECO:0000256" key="5">
    <source>
        <dbReference type="ARBA" id="ARBA00023004"/>
    </source>
</evidence>
<keyword evidence="3" id="KW-0004">4Fe-4S</keyword>
<dbReference type="EMBL" id="JAKNHQ010000005">
    <property type="protein sequence ID" value="MCG4610358.1"/>
    <property type="molecule type" value="Genomic_DNA"/>
</dbReference>
<sequence>MVPLKQKGQVCLSACKTYAFEEVHAALREQLDALHVEELLFPGCRVVIKPNLVIRSKPEEGVITHPAVVAAVAVELLERGAGHVTVAESPGGPYTPPLLRAIYEAGGYTELAQTYGFSLNFDCSYGSLEAPQGQRCKRFDVIQPVLEADLLVDIAKLKTHGMMGLSAAVKNLFGCVPGLMKPELHCRFPEREAFGEMVADLCCALKPALCVVDGIVGMEGNGPTGGKPRLVGALAASRDPFALDMVCASLIHQDPMHVPYLRAGMKRGVCPESLDELSLWGVPVQSLAVSDFIQPESCSVNFLDWLPKFLRPLAEKVATPVPKIQTNHCVGCGKCAESCPQHTIRIAGGHAVIDYRKCIRCYCCHEMCPKHVIDIKRFRLFRF</sequence>
<evidence type="ECO:0000256" key="2">
    <source>
        <dbReference type="ARBA" id="ARBA00013529"/>
    </source>
</evidence>
<comment type="caution">
    <text evidence="8">The sequence shown here is derived from an EMBL/GenBank/DDBJ whole genome shotgun (WGS) entry which is preliminary data.</text>
</comment>
<dbReference type="Proteomes" id="UP001298681">
    <property type="component" value="Unassembled WGS sequence"/>
</dbReference>
<reference evidence="8 9" key="1">
    <citation type="submission" date="2022-01" db="EMBL/GenBank/DDBJ databases">
        <title>Collection of gut derived symbiotic bacterial strains cultured from healthy donors.</title>
        <authorList>
            <person name="Lin H."/>
            <person name="Kohout C."/>
            <person name="Waligurski E."/>
            <person name="Pamer E.G."/>
        </authorList>
    </citation>
    <scope>NUCLEOTIDE SEQUENCE [LARGE SCALE GENOMIC DNA]</scope>
    <source>
        <strain evidence="8 9">DFI.7.58</strain>
    </source>
</reference>
<dbReference type="RefSeq" id="WP_237966607.1">
    <property type="nucleotide sequence ID" value="NZ_JAKNHQ010000005.1"/>
</dbReference>
<keyword evidence="9" id="KW-1185">Reference proteome</keyword>
<evidence type="ECO:0000259" key="7">
    <source>
        <dbReference type="PROSITE" id="PS51379"/>
    </source>
</evidence>
<evidence type="ECO:0000256" key="4">
    <source>
        <dbReference type="ARBA" id="ARBA00022723"/>
    </source>
</evidence>
<dbReference type="PROSITE" id="PS51379">
    <property type="entry name" value="4FE4S_FER_2"/>
    <property type="match status" value="2"/>
</dbReference>
<feature type="domain" description="4Fe-4S ferredoxin-type" evidence="7">
    <location>
        <begin position="350"/>
        <end position="378"/>
    </location>
</feature>
<evidence type="ECO:0000313" key="8">
    <source>
        <dbReference type="EMBL" id="MCG4610358.1"/>
    </source>
</evidence>
<accession>A0ABS9MHR8</accession>
<evidence type="ECO:0000256" key="1">
    <source>
        <dbReference type="ARBA" id="ARBA00003532"/>
    </source>
</evidence>
<dbReference type="InterPro" id="IPR017900">
    <property type="entry name" value="4Fe4S_Fe_S_CS"/>
</dbReference>
<dbReference type="PANTHER" id="PTHR24960">
    <property type="entry name" value="PHOTOSYSTEM I IRON-SULFUR CENTER-RELATED"/>
    <property type="match status" value="1"/>
</dbReference>
<evidence type="ECO:0000256" key="6">
    <source>
        <dbReference type="ARBA" id="ARBA00023014"/>
    </source>
</evidence>
<comment type="function">
    <text evidence="1">Ferredoxins are iron-sulfur proteins that transfer electrons in a wide variety of metabolic reactions.</text>
</comment>
<dbReference type="Gene3D" id="3.30.70.20">
    <property type="match status" value="1"/>
</dbReference>
<keyword evidence="4" id="KW-0479">Metal-binding</keyword>
<dbReference type="SUPFAM" id="SSF54862">
    <property type="entry name" value="4Fe-4S ferredoxins"/>
    <property type="match status" value="1"/>
</dbReference>
<proteinExistence type="predicted"/>
<dbReference type="InterPro" id="IPR017896">
    <property type="entry name" value="4Fe4S_Fe-S-bd"/>
</dbReference>
<gene>
    <name evidence="8" type="ORF">L0P57_05365</name>
</gene>
<keyword evidence="5" id="KW-0408">Iron</keyword>
<keyword evidence="6" id="KW-0411">Iron-sulfur</keyword>
<dbReference type="PROSITE" id="PS00198">
    <property type="entry name" value="4FE4S_FER_1"/>
    <property type="match status" value="2"/>
</dbReference>
<protein>
    <recommendedName>
        <fullName evidence="2">Ferredoxin</fullName>
    </recommendedName>
</protein>
<dbReference type="PANTHER" id="PTHR24960:SF76">
    <property type="entry name" value="4FE-4S FERREDOXIN-TYPE DOMAIN-CONTAINING PROTEIN"/>
    <property type="match status" value="1"/>
</dbReference>
<organism evidence="8 9">
    <name type="scientific">Anaeromassilibacillus senegalensis</name>
    <dbReference type="NCBI Taxonomy" id="1673717"/>
    <lineage>
        <taxon>Bacteria</taxon>
        <taxon>Bacillati</taxon>
        <taxon>Bacillota</taxon>
        <taxon>Clostridia</taxon>
        <taxon>Eubacteriales</taxon>
        <taxon>Acutalibacteraceae</taxon>
        <taxon>Anaeromassilibacillus</taxon>
    </lineage>
</organism>
<name>A0ABS9MHR8_9FIRM</name>
<dbReference type="InterPro" id="IPR050157">
    <property type="entry name" value="PSI_iron-sulfur_center"/>
</dbReference>